<dbReference type="Gene3D" id="3.30.9.10">
    <property type="entry name" value="D-Amino Acid Oxidase, subunit A, domain 2"/>
    <property type="match status" value="1"/>
</dbReference>
<dbReference type="EMBL" id="BAAAYL010000001">
    <property type="protein sequence ID" value="GAA3372905.1"/>
    <property type="molecule type" value="Genomic_DNA"/>
</dbReference>
<keyword evidence="4" id="KW-1185">Reference proteome</keyword>
<accession>A0ABP6SCF3</accession>
<evidence type="ECO:0000256" key="1">
    <source>
        <dbReference type="ARBA" id="ARBA00023002"/>
    </source>
</evidence>
<evidence type="ECO:0000313" key="4">
    <source>
        <dbReference type="Proteomes" id="UP001499990"/>
    </source>
</evidence>
<dbReference type="Pfam" id="PF01266">
    <property type="entry name" value="DAO"/>
    <property type="match status" value="1"/>
</dbReference>
<evidence type="ECO:0000313" key="3">
    <source>
        <dbReference type="EMBL" id="GAA3372905.1"/>
    </source>
</evidence>
<keyword evidence="1" id="KW-0560">Oxidoreductase</keyword>
<proteinExistence type="predicted"/>
<protein>
    <recommendedName>
        <fullName evidence="2">FAD dependent oxidoreductase domain-containing protein</fullName>
    </recommendedName>
</protein>
<comment type="caution">
    <text evidence="3">The sequence shown here is derived from an EMBL/GenBank/DDBJ whole genome shotgun (WGS) entry which is preliminary data.</text>
</comment>
<dbReference type="InterPro" id="IPR036188">
    <property type="entry name" value="FAD/NAD-bd_sf"/>
</dbReference>
<dbReference type="SUPFAM" id="SSF51905">
    <property type="entry name" value="FAD/NAD(P)-binding domain"/>
    <property type="match status" value="1"/>
</dbReference>
<evidence type="ECO:0000259" key="2">
    <source>
        <dbReference type="Pfam" id="PF01266"/>
    </source>
</evidence>
<gene>
    <name evidence="3" type="ORF">GCM10020367_30750</name>
</gene>
<dbReference type="PANTHER" id="PTHR13847:SF289">
    <property type="entry name" value="GLYCINE OXIDASE"/>
    <property type="match status" value="1"/>
</dbReference>
<sequence length="417" mass="45717">MQSEYGRAKLAMDVRATSLWTEWEQQLVEESDEKSLRSANGTIVILNTIGVPEIDSAGYSSIRAALDEYHEPYEDLDPEELDWLDPDPVSRPLKAMFIPNEHALNTQALLRGLATAFTRAQGTLVDAHVTDVRIAGDKTEGVVLSTGEILSSPSVVIAAGAASRDLLGALPQDIRERIPGMVSGYGVALLIETAEGRAPDSVIRTPNRAFACGLHAVPRENGRIYLGATNNISPEPRDTPAIDDLNLLLGCTRQLRKDLVDGRVDKIYVGNRPVPLDGFPLLGEAGVDGLWLMTGTYRDGLHQSPLLAQDFAARLTGKPHDTDLDVFTPLRAPIQAMSREECLEAAVQHTLALGYEHDWGIPVDWPPVIEDQLRRLYSEALDEFDPAFTPPPELLASASPEINEALHTYYRAYGERL</sequence>
<dbReference type="Gene3D" id="3.50.50.60">
    <property type="entry name" value="FAD/NAD(P)-binding domain"/>
    <property type="match status" value="1"/>
</dbReference>
<dbReference type="Proteomes" id="UP001499990">
    <property type="component" value="Unassembled WGS sequence"/>
</dbReference>
<dbReference type="InterPro" id="IPR006076">
    <property type="entry name" value="FAD-dep_OxRdtase"/>
</dbReference>
<dbReference type="PANTHER" id="PTHR13847">
    <property type="entry name" value="SARCOSINE DEHYDROGENASE-RELATED"/>
    <property type="match status" value="1"/>
</dbReference>
<organism evidence="3 4">
    <name type="scientific">Streptomyces sannanensis</name>
    <dbReference type="NCBI Taxonomy" id="285536"/>
    <lineage>
        <taxon>Bacteria</taxon>
        <taxon>Bacillati</taxon>
        <taxon>Actinomycetota</taxon>
        <taxon>Actinomycetes</taxon>
        <taxon>Kitasatosporales</taxon>
        <taxon>Streptomycetaceae</taxon>
        <taxon>Streptomyces</taxon>
    </lineage>
</organism>
<name>A0ABP6SCF3_9ACTN</name>
<reference evidence="4" key="1">
    <citation type="journal article" date="2019" name="Int. J. Syst. Evol. Microbiol.">
        <title>The Global Catalogue of Microorganisms (GCM) 10K type strain sequencing project: providing services to taxonomists for standard genome sequencing and annotation.</title>
        <authorList>
            <consortium name="The Broad Institute Genomics Platform"/>
            <consortium name="The Broad Institute Genome Sequencing Center for Infectious Disease"/>
            <person name="Wu L."/>
            <person name="Ma J."/>
        </authorList>
    </citation>
    <scope>NUCLEOTIDE SEQUENCE [LARGE SCALE GENOMIC DNA]</scope>
    <source>
        <strain evidence="4">JCM 9651</strain>
    </source>
</reference>
<feature type="domain" description="FAD dependent oxidoreductase" evidence="2">
    <location>
        <begin position="17"/>
        <end position="313"/>
    </location>
</feature>